<gene>
    <name evidence="1" type="ORF">HUJ06_003005</name>
</gene>
<protein>
    <submittedName>
        <fullName evidence="1">Uncharacterized protein</fullName>
    </submittedName>
</protein>
<name>A0A822ZMS3_NELNU</name>
<accession>A0A822ZMS3</accession>
<evidence type="ECO:0000313" key="1">
    <source>
        <dbReference type="EMBL" id="DAD44775.1"/>
    </source>
</evidence>
<dbReference type="AlphaFoldDB" id="A0A822ZMS3"/>
<evidence type="ECO:0000313" key="2">
    <source>
        <dbReference type="Proteomes" id="UP000607653"/>
    </source>
</evidence>
<sequence>MQPKLAEKIINFHENARHSEVLN</sequence>
<reference evidence="1 2" key="1">
    <citation type="journal article" date="2020" name="Mol. Biol. Evol.">
        <title>Distinct Expression and Methylation Patterns for Genes with Different Fates following a Single Whole-Genome Duplication in Flowering Plants.</title>
        <authorList>
            <person name="Shi T."/>
            <person name="Rahmani R.S."/>
            <person name="Gugger P.F."/>
            <person name="Wang M."/>
            <person name="Li H."/>
            <person name="Zhang Y."/>
            <person name="Li Z."/>
            <person name="Wang Q."/>
            <person name="Van de Peer Y."/>
            <person name="Marchal K."/>
            <person name="Chen J."/>
        </authorList>
    </citation>
    <scope>NUCLEOTIDE SEQUENCE [LARGE SCALE GENOMIC DNA]</scope>
    <source>
        <tissue evidence="1">Leaf</tissue>
    </source>
</reference>
<organism evidence="1 2">
    <name type="scientific">Nelumbo nucifera</name>
    <name type="common">Sacred lotus</name>
    <dbReference type="NCBI Taxonomy" id="4432"/>
    <lineage>
        <taxon>Eukaryota</taxon>
        <taxon>Viridiplantae</taxon>
        <taxon>Streptophyta</taxon>
        <taxon>Embryophyta</taxon>
        <taxon>Tracheophyta</taxon>
        <taxon>Spermatophyta</taxon>
        <taxon>Magnoliopsida</taxon>
        <taxon>Proteales</taxon>
        <taxon>Nelumbonaceae</taxon>
        <taxon>Nelumbo</taxon>
    </lineage>
</organism>
<comment type="caution">
    <text evidence="1">The sequence shown here is derived from an EMBL/GenBank/DDBJ whole genome shotgun (WGS) entry which is preliminary data.</text>
</comment>
<dbReference type="Proteomes" id="UP000607653">
    <property type="component" value="Unassembled WGS sequence"/>
</dbReference>
<keyword evidence="2" id="KW-1185">Reference proteome</keyword>
<proteinExistence type="predicted"/>
<dbReference type="EMBL" id="DUZY01000007">
    <property type="protein sequence ID" value="DAD44775.1"/>
    <property type="molecule type" value="Genomic_DNA"/>
</dbReference>